<gene>
    <name evidence="1" type="ORF">TTHERM_001346845</name>
</gene>
<dbReference type="Proteomes" id="UP000009168">
    <property type="component" value="Unassembled WGS sequence"/>
</dbReference>
<dbReference type="GeneID" id="24442204"/>
<evidence type="ECO:0000313" key="1">
    <source>
        <dbReference type="EMBL" id="EWS72936.1"/>
    </source>
</evidence>
<dbReference type="EMBL" id="GG662583">
    <property type="protein sequence ID" value="EWS72936.1"/>
    <property type="molecule type" value="Genomic_DNA"/>
</dbReference>
<evidence type="ECO:0000313" key="2">
    <source>
        <dbReference type="Proteomes" id="UP000009168"/>
    </source>
</evidence>
<dbReference type="InParanoid" id="W7XFX6"/>
<dbReference type="AlphaFoldDB" id="W7XFX6"/>
<organism evidence="1 2">
    <name type="scientific">Tetrahymena thermophila (strain SB210)</name>
    <dbReference type="NCBI Taxonomy" id="312017"/>
    <lineage>
        <taxon>Eukaryota</taxon>
        <taxon>Sar</taxon>
        <taxon>Alveolata</taxon>
        <taxon>Ciliophora</taxon>
        <taxon>Intramacronucleata</taxon>
        <taxon>Oligohymenophorea</taxon>
        <taxon>Hymenostomatida</taxon>
        <taxon>Tetrahymenina</taxon>
        <taxon>Tetrahymenidae</taxon>
        <taxon>Tetrahymena</taxon>
    </lineage>
</organism>
<protein>
    <submittedName>
        <fullName evidence="1">Uncharacterized protein</fullName>
    </submittedName>
</protein>
<dbReference type="KEGG" id="tet:TTHERM_001346845"/>
<reference evidence="2" key="1">
    <citation type="journal article" date="2006" name="PLoS Biol.">
        <title>Macronuclear genome sequence of the ciliate Tetrahymena thermophila, a model eukaryote.</title>
        <authorList>
            <person name="Eisen J.A."/>
            <person name="Coyne R.S."/>
            <person name="Wu M."/>
            <person name="Wu D."/>
            <person name="Thiagarajan M."/>
            <person name="Wortman J.R."/>
            <person name="Badger J.H."/>
            <person name="Ren Q."/>
            <person name="Amedeo P."/>
            <person name="Jones K.M."/>
            <person name="Tallon L.J."/>
            <person name="Delcher A.L."/>
            <person name="Salzberg S.L."/>
            <person name="Silva J.C."/>
            <person name="Haas B.J."/>
            <person name="Majoros W.H."/>
            <person name="Farzad M."/>
            <person name="Carlton J.M."/>
            <person name="Smith R.K. Jr."/>
            <person name="Garg J."/>
            <person name="Pearlman R.E."/>
            <person name="Karrer K.M."/>
            <person name="Sun L."/>
            <person name="Manning G."/>
            <person name="Elde N.C."/>
            <person name="Turkewitz A.P."/>
            <person name="Asai D.J."/>
            <person name="Wilkes D.E."/>
            <person name="Wang Y."/>
            <person name="Cai H."/>
            <person name="Collins K."/>
            <person name="Stewart B.A."/>
            <person name="Lee S.R."/>
            <person name="Wilamowska K."/>
            <person name="Weinberg Z."/>
            <person name="Ruzzo W.L."/>
            <person name="Wloga D."/>
            <person name="Gaertig J."/>
            <person name="Frankel J."/>
            <person name="Tsao C.-C."/>
            <person name="Gorovsky M.A."/>
            <person name="Keeling P.J."/>
            <person name="Waller R.F."/>
            <person name="Patron N.J."/>
            <person name="Cherry J.M."/>
            <person name="Stover N.A."/>
            <person name="Krieger C.J."/>
            <person name="del Toro C."/>
            <person name="Ryder H.F."/>
            <person name="Williamson S.C."/>
            <person name="Barbeau R.A."/>
            <person name="Hamilton E.P."/>
            <person name="Orias E."/>
        </authorList>
    </citation>
    <scope>NUCLEOTIDE SEQUENCE [LARGE SCALE GENOMIC DNA]</scope>
    <source>
        <strain evidence="2">SB210</strain>
    </source>
</reference>
<sequence>MIINQYQYNLLIKGIRDQFILQCLINHKQLIIQISQKQTKLTMKIQKIRTFLLVILQILKYLYADQYRDCTQGNVNYGLFNPKFSYCIINQRSSFIQSDIDSIKQYFSNMNCLNLMKFPLFSGNYLTGNSCTSNSDIIIQYTPQSTQQKL</sequence>
<name>W7XFX6_TETTS</name>
<accession>W7XFX6</accession>
<proteinExistence type="predicted"/>
<dbReference type="RefSeq" id="XP_012654531.1">
    <property type="nucleotide sequence ID" value="XM_012799077.1"/>
</dbReference>
<keyword evidence="2" id="KW-1185">Reference proteome</keyword>